<dbReference type="InterPro" id="IPR036145">
    <property type="entry name" value="MinC_C_sf"/>
</dbReference>
<feature type="domain" description="Flagellar Assembly Protein A N-terminal region" evidence="2">
    <location>
        <begin position="79"/>
        <end position="261"/>
    </location>
</feature>
<reference evidence="3 4" key="1">
    <citation type="submission" date="2021-02" db="EMBL/GenBank/DDBJ databases">
        <authorList>
            <person name="Park J.-S."/>
        </authorList>
    </citation>
    <scope>NUCLEOTIDE SEQUENCE [LARGE SCALE GENOMIC DNA]</scope>
    <source>
        <strain evidence="3 4">188UL20-2</strain>
    </source>
</reference>
<feature type="coiled-coil region" evidence="1">
    <location>
        <begin position="461"/>
        <end position="502"/>
    </location>
</feature>
<sequence>MWTQYLVIEEPNLMAIIDDSQHSEGNIDIQGLAQALQEVGAESFKVDDEAVKSFIGLVHSGDKLQSQKVVIAERVDTLVEIELQNNDLLAVLHVTGAYGGKSLSPVMIMDALSKAHVTKGINKRALKKALNDAKELKPGERHSQPIAKGEYAVAGKDTRFVSMTKDFRTRVLSPQVESQSKTGKVDLKDFGEQITVAPGDVLMKRIAATPGTPGYTVTGAVLAPKPGKDIPYGEFAGSRLSKKDPAYMIAARNGLPKVRDNGVDVDDALLLSSVSVATGHIGFKGDVVVEGNIEPGMVVKATGDVKVTGFIESATVQAHGTVTAAKGIIGQVSGDESNCQVTAKQGVIAGYALNAQIKSGKDIELGLHCINSLLTAKGDITVLNQSRNRGLLSGGVVNVGGKLLCSQLGSEGDAATEVNMFGAFKQHLVDLAEAKKVYTLAQEKTMDVVRKEIELKKKPKTERTEEEVQALDEYREQSQRNLEVAKKRKDTLEETLNDHLENCTVEVLKKVYTHVSIHYGEEVVTTRSEHDYSLFSFDKYHIDRQSIKPE</sequence>
<dbReference type="RefSeq" id="WP_205156589.1">
    <property type="nucleotide sequence ID" value="NZ_JAFEUM010000001.1"/>
</dbReference>
<keyword evidence="4" id="KW-1185">Reference proteome</keyword>
<proteinExistence type="predicted"/>
<evidence type="ECO:0000313" key="4">
    <source>
        <dbReference type="Proteomes" id="UP000809621"/>
    </source>
</evidence>
<dbReference type="Pfam" id="PF03961">
    <property type="entry name" value="FapA"/>
    <property type="match status" value="1"/>
</dbReference>
<dbReference type="EMBL" id="JAFEUM010000001">
    <property type="protein sequence ID" value="MBM7034938.1"/>
    <property type="molecule type" value="Genomic_DNA"/>
</dbReference>
<dbReference type="InterPro" id="IPR046866">
    <property type="entry name" value="FapA_N"/>
</dbReference>
<dbReference type="InterPro" id="IPR046865">
    <property type="entry name" value="FapA_b_solenoid"/>
</dbReference>
<dbReference type="SUPFAM" id="SSF63848">
    <property type="entry name" value="Cell-division inhibitor MinC, C-terminal domain"/>
    <property type="match status" value="1"/>
</dbReference>
<dbReference type="PANTHER" id="PTHR38032:SF1">
    <property type="entry name" value="RNA-BINDING PROTEIN KHPB N-TERMINAL DOMAIN-CONTAINING PROTEIN"/>
    <property type="match status" value="1"/>
</dbReference>
<evidence type="ECO:0000313" key="3">
    <source>
        <dbReference type="EMBL" id="MBM7034938.1"/>
    </source>
</evidence>
<dbReference type="Pfam" id="PF20250">
    <property type="entry name" value="FapA_N"/>
    <property type="match status" value="1"/>
</dbReference>
<name>A0ABS2HBG6_9VIBR</name>
<comment type="caution">
    <text evidence="3">The sequence shown here is derived from an EMBL/GenBank/DDBJ whole genome shotgun (WGS) entry which is preliminary data.</text>
</comment>
<evidence type="ECO:0000256" key="1">
    <source>
        <dbReference type="SAM" id="Coils"/>
    </source>
</evidence>
<evidence type="ECO:0000259" key="2">
    <source>
        <dbReference type="Pfam" id="PF20250"/>
    </source>
</evidence>
<protein>
    <submittedName>
        <fullName evidence="3">DUF342 domain-containing protein</fullName>
    </submittedName>
</protein>
<gene>
    <name evidence="3" type="ORF">JQC93_00855</name>
</gene>
<organism evidence="3 4">
    <name type="scientific">Vibrio ulleungensis</name>
    <dbReference type="NCBI Taxonomy" id="2807619"/>
    <lineage>
        <taxon>Bacteria</taxon>
        <taxon>Pseudomonadati</taxon>
        <taxon>Pseudomonadota</taxon>
        <taxon>Gammaproteobacteria</taxon>
        <taxon>Vibrionales</taxon>
        <taxon>Vibrionaceae</taxon>
        <taxon>Vibrio</taxon>
    </lineage>
</organism>
<dbReference type="Proteomes" id="UP000809621">
    <property type="component" value="Unassembled WGS sequence"/>
</dbReference>
<dbReference type="PANTHER" id="PTHR38032">
    <property type="entry name" value="POLYMERASE-RELATED"/>
    <property type="match status" value="1"/>
</dbReference>
<dbReference type="InterPro" id="IPR005646">
    <property type="entry name" value="FapA"/>
</dbReference>
<keyword evidence="1" id="KW-0175">Coiled coil</keyword>
<accession>A0ABS2HBG6</accession>